<evidence type="ECO:0000313" key="2">
    <source>
        <dbReference type="Proteomes" id="UP000297855"/>
    </source>
</evidence>
<keyword evidence="1" id="KW-0378">Hydrolase</keyword>
<dbReference type="SUPFAM" id="SSF53474">
    <property type="entry name" value="alpha/beta-Hydrolases"/>
    <property type="match status" value="1"/>
</dbReference>
<dbReference type="Gene3D" id="3.40.50.1820">
    <property type="entry name" value="alpha/beta hydrolase"/>
    <property type="match status" value="1"/>
</dbReference>
<dbReference type="GO" id="GO:0016787">
    <property type="term" value="F:hydrolase activity"/>
    <property type="evidence" value="ECO:0007669"/>
    <property type="project" value="UniProtKB-KW"/>
</dbReference>
<dbReference type="AlphaFoldDB" id="A0A4R9GRV7"/>
<proteinExistence type="predicted"/>
<reference evidence="1" key="1">
    <citation type="journal article" date="2019" name="PLoS Negl. Trop. Dis.">
        <title>Revisiting the worldwide diversity of Leptospira species in the environment.</title>
        <authorList>
            <person name="Vincent A.T."/>
            <person name="Schiettekatte O."/>
            <person name="Bourhy P."/>
            <person name="Veyrier F.J."/>
            <person name="Picardeau M."/>
        </authorList>
    </citation>
    <scope>NUCLEOTIDE SEQUENCE [LARGE SCALE GENOMIC DNA]</scope>
    <source>
        <strain evidence="1">SCS5</strain>
    </source>
</reference>
<protein>
    <submittedName>
        <fullName evidence="1">Alpha/beta hydrolase</fullName>
    </submittedName>
</protein>
<name>A0A4R9GRV7_9LEPT</name>
<organism evidence="1 2">
    <name type="scientific">Leptospira fluminis</name>
    <dbReference type="NCBI Taxonomy" id="2484979"/>
    <lineage>
        <taxon>Bacteria</taxon>
        <taxon>Pseudomonadati</taxon>
        <taxon>Spirochaetota</taxon>
        <taxon>Spirochaetia</taxon>
        <taxon>Leptospirales</taxon>
        <taxon>Leptospiraceae</taxon>
        <taxon>Leptospira</taxon>
    </lineage>
</organism>
<gene>
    <name evidence="1" type="ORF">EHO61_02845</name>
</gene>
<dbReference type="RefSeq" id="WP_135812120.1">
    <property type="nucleotide sequence ID" value="NZ_RQEV01000003.1"/>
</dbReference>
<dbReference type="InterPro" id="IPR029058">
    <property type="entry name" value="AB_hydrolase_fold"/>
</dbReference>
<dbReference type="OrthoDB" id="8871309at2"/>
<keyword evidence="2" id="KW-1185">Reference proteome</keyword>
<comment type="caution">
    <text evidence="1">The sequence shown here is derived from an EMBL/GenBank/DDBJ whole genome shotgun (WGS) entry which is preliminary data.</text>
</comment>
<accession>A0A4R9GRV7</accession>
<dbReference type="EMBL" id="RQEV01000003">
    <property type="protein sequence ID" value="TGK20821.1"/>
    <property type="molecule type" value="Genomic_DNA"/>
</dbReference>
<evidence type="ECO:0000313" key="1">
    <source>
        <dbReference type="EMBL" id="TGK20821.1"/>
    </source>
</evidence>
<dbReference type="Proteomes" id="UP000297855">
    <property type="component" value="Unassembled WGS sequence"/>
</dbReference>
<sequence length="424" mass="47184">MPSDELYKPTDPSFKLSKGAVRLASDVSLGTLEGVRSLLTSSFEWMSQKLTELSDAPVLERTELASLFRETGSSLQRASEKTNSGLIRALESTAAAMQTALGSLDQADSFVKKKLFENIPVSSIVGESFADFVATSTIRPSFRLNGRDANAREVLQDWQRSGLTRTVICVPGLFCDEGLWSAEGAFSPVATMVREGYYPIYLRFNPGAHISKNGEALYSLLKDLLTSPEFQNEKTDFLSYSQGGLILRSAFYLAGKEGFRFSERIRHALFVSSPDGGSYIEKIGFWLGLGAESLPVFPVNLIGYIGNQRSDAMKDLSHGLIREEDWQKKDPIGRYGQEFYFGELDEVNATQVYSLVSEKPGDWSSWIGDGIVEKSSLEALSERVYRKKSNPEKRVRVLFGLSHYQILTSPKFQEVLTDCLKTNE</sequence>